<dbReference type="InterPro" id="IPR020846">
    <property type="entry name" value="MFS_dom"/>
</dbReference>
<feature type="transmembrane region" description="Helical" evidence="4">
    <location>
        <begin position="51"/>
        <end position="72"/>
    </location>
</feature>
<sequence>MQTITRRPFGQNYAFIVAGVIFLALLSAAGLRAAPGVMMLPLQSAFGWDKATISAGAAVGIFLYGLAGPFAAALMQTFGVRRTLVCALILMSASTGLSALMSEPWQFIATWGVLSGIGSGAVALVMGATIVNRWFVTNRGLMMGLFSASTATGTLIFLPGLAALSEWGGWQAIVLTISIFMAVLIPVVLLLVPETPRSIGVMPYGATGAETPAALHLGNPFRNAINALVEAARTRTFWYLFATFFICGFTTNGLVGTHMISFCADMGIPEVQAASMLAMMGLFDLIGTTASGWLTDRVDPRKLLFAYYALRGLSLFYLPFSDFSFYSLSFFVVFYGLDWIATVPPTVRLATEAFGDRKAPMVFGWIAAGHQLGAASAAFFAGWLRTTQGNYFDAFMIAGVTGIIAAALALLIARPRRDAIVAGAA</sequence>
<dbReference type="Pfam" id="PF07690">
    <property type="entry name" value="MFS_1"/>
    <property type="match status" value="1"/>
</dbReference>
<evidence type="ECO:0000256" key="3">
    <source>
        <dbReference type="ARBA" id="ARBA00023136"/>
    </source>
</evidence>
<feature type="transmembrane region" description="Helical" evidence="4">
    <location>
        <begin position="170"/>
        <end position="192"/>
    </location>
</feature>
<feature type="transmembrane region" description="Helical" evidence="4">
    <location>
        <begin position="273"/>
        <end position="294"/>
    </location>
</feature>
<dbReference type="PANTHER" id="PTHR11360">
    <property type="entry name" value="MONOCARBOXYLATE TRANSPORTER"/>
    <property type="match status" value="1"/>
</dbReference>
<keyword evidence="2 4" id="KW-1133">Transmembrane helix</keyword>
<evidence type="ECO:0000256" key="2">
    <source>
        <dbReference type="ARBA" id="ARBA00022989"/>
    </source>
</evidence>
<keyword evidence="1 4" id="KW-0812">Transmembrane</keyword>
<dbReference type="InterPro" id="IPR011701">
    <property type="entry name" value="MFS"/>
</dbReference>
<proteinExistence type="predicted"/>
<dbReference type="CDD" id="cd17355">
    <property type="entry name" value="MFS_YcxA_like"/>
    <property type="match status" value="1"/>
</dbReference>
<feature type="transmembrane region" description="Helical" evidence="4">
    <location>
        <begin position="108"/>
        <end position="131"/>
    </location>
</feature>
<feature type="transmembrane region" description="Helical" evidence="4">
    <location>
        <begin position="143"/>
        <end position="164"/>
    </location>
</feature>
<dbReference type="InterPro" id="IPR036259">
    <property type="entry name" value="MFS_trans_sf"/>
</dbReference>
<keyword evidence="7" id="KW-1185">Reference proteome</keyword>
<dbReference type="Proteomes" id="UP000184485">
    <property type="component" value="Unassembled WGS sequence"/>
</dbReference>
<evidence type="ECO:0000256" key="1">
    <source>
        <dbReference type="ARBA" id="ARBA00022692"/>
    </source>
</evidence>
<feature type="transmembrane region" description="Helical" evidence="4">
    <location>
        <begin position="362"/>
        <end position="383"/>
    </location>
</feature>
<dbReference type="AlphaFoldDB" id="A0A1M5K2I8"/>
<dbReference type="OrthoDB" id="146345at2"/>
<dbReference type="PANTHER" id="PTHR11360:SF290">
    <property type="entry name" value="MONOCARBOXYLATE MFS PERMEASE"/>
    <property type="match status" value="1"/>
</dbReference>
<dbReference type="GO" id="GO:0022857">
    <property type="term" value="F:transmembrane transporter activity"/>
    <property type="evidence" value="ECO:0007669"/>
    <property type="project" value="InterPro"/>
</dbReference>
<dbReference type="RefSeq" id="WP_073057158.1">
    <property type="nucleotide sequence ID" value="NZ_FQUP01000005.1"/>
</dbReference>
<dbReference type="PROSITE" id="PS50850">
    <property type="entry name" value="MFS"/>
    <property type="match status" value="1"/>
</dbReference>
<feature type="transmembrane region" description="Helical" evidence="4">
    <location>
        <begin position="237"/>
        <end position="261"/>
    </location>
</feature>
<gene>
    <name evidence="6" type="ORF">SAMN02745157_4274</name>
</gene>
<dbReference type="SUPFAM" id="SSF103473">
    <property type="entry name" value="MFS general substrate transporter"/>
    <property type="match status" value="1"/>
</dbReference>
<evidence type="ECO:0000256" key="4">
    <source>
        <dbReference type="SAM" id="Phobius"/>
    </source>
</evidence>
<feature type="transmembrane region" description="Helical" evidence="4">
    <location>
        <begin position="395"/>
        <end position="413"/>
    </location>
</feature>
<dbReference type="EMBL" id="FQUP01000005">
    <property type="protein sequence ID" value="SHG47022.1"/>
    <property type="molecule type" value="Genomic_DNA"/>
</dbReference>
<feature type="domain" description="Major facilitator superfamily (MFS) profile" evidence="5">
    <location>
        <begin position="13"/>
        <end position="417"/>
    </location>
</feature>
<evidence type="ECO:0000313" key="7">
    <source>
        <dbReference type="Proteomes" id="UP000184485"/>
    </source>
</evidence>
<protein>
    <submittedName>
        <fullName evidence="6">Sugar phosphate permease</fullName>
    </submittedName>
</protein>
<evidence type="ECO:0000313" key="6">
    <source>
        <dbReference type="EMBL" id="SHG47022.1"/>
    </source>
</evidence>
<evidence type="ECO:0000259" key="5">
    <source>
        <dbReference type="PROSITE" id="PS50850"/>
    </source>
</evidence>
<name>A0A1M5K2I8_9HYPH</name>
<keyword evidence="3 4" id="KW-0472">Membrane</keyword>
<organism evidence="6 7">
    <name type="scientific">Kaistia soli DSM 19436</name>
    <dbReference type="NCBI Taxonomy" id="1122133"/>
    <lineage>
        <taxon>Bacteria</taxon>
        <taxon>Pseudomonadati</taxon>
        <taxon>Pseudomonadota</taxon>
        <taxon>Alphaproteobacteria</taxon>
        <taxon>Hyphomicrobiales</taxon>
        <taxon>Kaistiaceae</taxon>
        <taxon>Kaistia</taxon>
    </lineage>
</organism>
<feature type="transmembrane region" description="Helical" evidence="4">
    <location>
        <begin position="326"/>
        <end position="350"/>
    </location>
</feature>
<feature type="transmembrane region" description="Helical" evidence="4">
    <location>
        <begin position="12"/>
        <end position="31"/>
    </location>
</feature>
<dbReference type="Gene3D" id="1.20.1250.20">
    <property type="entry name" value="MFS general substrate transporter like domains"/>
    <property type="match status" value="2"/>
</dbReference>
<feature type="transmembrane region" description="Helical" evidence="4">
    <location>
        <begin position="84"/>
        <end position="102"/>
    </location>
</feature>
<reference evidence="6 7" key="1">
    <citation type="submission" date="2016-11" db="EMBL/GenBank/DDBJ databases">
        <authorList>
            <person name="Jaros S."/>
            <person name="Januszkiewicz K."/>
            <person name="Wedrychowicz H."/>
        </authorList>
    </citation>
    <scope>NUCLEOTIDE SEQUENCE [LARGE SCALE GENOMIC DNA]</scope>
    <source>
        <strain evidence="6 7">DSM 19436</strain>
    </source>
</reference>
<dbReference type="InterPro" id="IPR050327">
    <property type="entry name" value="Proton-linked_MCT"/>
</dbReference>
<dbReference type="STRING" id="1122133.SAMN02745157_4274"/>
<accession>A0A1M5K2I8</accession>